<proteinExistence type="predicted"/>
<organism evidence="1 2">
    <name type="scientific">Pluteus cervinus</name>
    <dbReference type="NCBI Taxonomy" id="181527"/>
    <lineage>
        <taxon>Eukaryota</taxon>
        <taxon>Fungi</taxon>
        <taxon>Dikarya</taxon>
        <taxon>Basidiomycota</taxon>
        <taxon>Agaricomycotina</taxon>
        <taxon>Agaricomycetes</taxon>
        <taxon>Agaricomycetidae</taxon>
        <taxon>Agaricales</taxon>
        <taxon>Pluteineae</taxon>
        <taxon>Pluteaceae</taxon>
        <taxon>Pluteus</taxon>
    </lineage>
</organism>
<dbReference type="Proteomes" id="UP000308600">
    <property type="component" value="Unassembled WGS sequence"/>
</dbReference>
<keyword evidence="2" id="KW-1185">Reference proteome</keyword>
<accession>A0ACD3B3S8</accession>
<name>A0ACD3B3S8_9AGAR</name>
<gene>
    <name evidence="1" type="ORF">BDN72DRAFT_894533</name>
</gene>
<sequence length="297" mass="32641">MAPQTPRTYIFYGLNAVRAMSIISLILVFCSTVFVMANNIKAVNFFEANKGADDLMEDCEYIEGSTVPNQPAGVFWAIVSSLLIIFQTIALLLSEVRWPAAFFDRFFPVLGDGFGLGPLGIFQCLISTQILSHHVDDFTLVAAFLLFSIGCLNMLLGLIFRESAKERRSIRTWRDEQKTTLPVTQFDPVAFGGAAPRGFSEKASFDNASWKSTDKASLGFGRQGEKVAGLRGFTLQRPDETLPRYAPPPTNAKRSFSLRSSHSSFSSPPRSSRSSNRSSPSRAGTPQPVFKSSNTAL</sequence>
<dbReference type="EMBL" id="ML208282">
    <property type="protein sequence ID" value="TFK72718.1"/>
    <property type="molecule type" value="Genomic_DNA"/>
</dbReference>
<evidence type="ECO:0000313" key="1">
    <source>
        <dbReference type="EMBL" id="TFK72718.1"/>
    </source>
</evidence>
<evidence type="ECO:0000313" key="2">
    <source>
        <dbReference type="Proteomes" id="UP000308600"/>
    </source>
</evidence>
<reference evidence="1 2" key="1">
    <citation type="journal article" date="2019" name="Nat. Ecol. Evol.">
        <title>Megaphylogeny resolves global patterns of mushroom evolution.</title>
        <authorList>
            <person name="Varga T."/>
            <person name="Krizsan K."/>
            <person name="Foldi C."/>
            <person name="Dima B."/>
            <person name="Sanchez-Garcia M."/>
            <person name="Sanchez-Ramirez S."/>
            <person name="Szollosi G.J."/>
            <person name="Szarkandi J.G."/>
            <person name="Papp V."/>
            <person name="Albert L."/>
            <person name="Andreopoulos W."/>
            <person name="Angelini C."/>
            <person name="Antonin V."/>
            <person name="Barry K.W."/>
            <person name="Bougher N.L."/>
            <person name="Buchanan P."/>
            <person name="Buyck B."/>
            <person name="Bense V."/>
            <person name="Catcheside P."/>
            <person name="Chovatia M."/>
            <person name="Cooper J."/>
            <person name="Damon W."/>
            <person name="Desjardin D."/>
            <person name="Finy P."/>
            <person name="Geml J."/>
            <person name="Haridas S."/>
            <person name="Hughes K."/>
            <person name="Justo A."/>
            <person name="Karasinski D."/>
            <person name="Kautmanova I."/>
            <person name="Kiss B."/>
            <person name="Kocsube S."/>
            <person name="Kotiranta H."/>
            <person name="LaButti K.M."/>
            <person name="Lechner B.E."/>
            <person name="Liimatainen K."/>
            <person name="Lipzen A."/>
            <person name="Lukacs Z."/>
            <person name="Mihaltcheva S."/>
            <person name="Morgado L.N."/>
            <person name="Niskanen T."/>
            <person name="Noordeloos M.E."/>
            <person name="Ohm R.A."/>
            <person name="Ortiz-Santana B."/>
            <person name="Ovrebo C."/>
            <person name="Racz N."/>
            <person name="Riley R."/>
            <person name="Savchenko A."/>
            <person name="Shiryaev A."/>
            <person name="Soop K."/>
            <person name="Spirin V."/>
            <person name="Szebenyi C."/>
            <person name="Tomsovsky M."/>
            <person name="Tulloss R.E."/>
            <person name="Uehling J."/>
            <person name="Grigoriev I.V."/>
            <person name="Vagvolgyi C."/>
            <person name="Papp T."/>
            <person name="Martin F.M."/>
            <person name="Miettinen O."/>
            <person name="Hibbett D.S."/>
            <person name="Nagy L.G."/>
        </authorList>
    </citation>
    <scope>NUCLEOTIDE SEQUENCE [LARGE SCALE GENOMIC DNA]</scope>
    <source>
        <strain evidence="1 2">NL-1719</strain>
    </source>
</reference>
<protein>
    <submittedName>
        <fullName evidence="1">Uncharacterized protein</fullName>
    </submittedName>
</protein>